<comment type="caution">
    <text evidence="1">The sequence shown here is derived from an EMBL/GenBank/DDBJ whole genome shotgun (WGS) entry which is preliminary data.</text>
</comment>
<dbReference type="SUPFAM" id="SSF101744">
    <property type="entry name" value="Rof/RNase P subunit-like"/>
    <property type="match status" value="1"/>
</dbReference>
<dbReference type="InterPro" id="IPR038626">
    <property type="entry name" value="Rof-like_sf"/>
</dbReference>
<evidence type="ECO:0008006" key="3">
    <source>
        <dbReference type="Google" id="ProtNLM"/>
    </source>
</evidence>
<dbReference type="RefSeq" id="WP_394473042.1">
    <property type="nucleotide sequence ID" value="NZ_JBIGHY010000014.1"/>
</dbReference>
<organism evidence="1 2">
    <name type="scientific">Pelomonas dachongensis</name>
    <dbReference type="NCBI Taxonomy" id="3299029"/>
    <lineage>
        <taxon>Bacteria</taxon>
        <taxon>Pseudomonadati</taxon>
        <taxon>Pseudomonadota</taxon>
        <taxon>Betaproteobacteria</taxon>
        <taxon>Burkholderiales</taxon>
        <taxon>Sphaerotilaceae</taxon>
        <taxon>Roseateles</taxon>
    </lineage>
</organism>
<proteinExistence type="predicted"/>
<name>A0ABW7EU32_9BURK</name>
<gene>
    <name evidence="1" type="ORF">ACG02S_24100</name>
</gene>
<dbReference type="Proteomes" id="UP001606300">
    <property type="component" value="Unassembled WGS sequence"/>
</dbReference>
<dbReference type="EMBL" id="JBIGHY010000014">
    <property type="protein sequence ID" value="MFG6416983.1"/>
    <property type="molecule type" value="Genomic_DNA"/>
</dbReference>
<dbReference type="Gene3D" id="2.30.30.400">
    <property type="entry name" value="Rof-like"/>
    <property type="match status" value="1"/>
</dbReference>
<sequence>MAATEQPTYQPISCDFHDLLEELATTRRQSQIRFVGDDAVVQQRHDHVADVYSRDGAEYLLLGSGERVRLDRLLSVDESRLSDFG</sequence>
<reference evidence="1 2" key="1">
    <citation type="submission" date="2024-09" db="EMBL/GenBank/DDBJ databases">
        <title>Novel species of the genus Pelomonas and Roseateles isolated from streams.</title>
        <authorList>
            <person name="Lu H."/>
        </authorList>
    </citation>
    <scope>NUCLEOTIDE SEQUENCE [LARGE SCALE GENOMIC DNA]</scope>
    <source>
        <strain evidence="1 2">DC23W</strain>
    </source>
</reference>
<accession>A0ABW7EU32</accession>
<keyword evidence="2" id="KW-1185">Reference proteome</keyword>
<dbReference type="InterPro" id="IPR023534">
    <property type="entry name" value="Rof/RNase_P-like"/>
</dbReference>
<protein>
    <recommendedName>
        <fullName evidence="3">Rho-binding antiterminator</fullName>
    </recommendedName>
</protein>
<evidence type="ECO:0000313" key="2">
    <source>
        <dbReference type="Proteomes" id="UP001606300"/>
    </source>
</evidence>
<evidence type="ECO:0000313" key="1">
    <source>
        <dbReference type="EMBL" id="MFG6416983.1"/>
    </source>
</evidence>